<comment type="subcellular location">
    <subcellularLocation>
        <location evidence="1">Membrane</location>
        <topology evidence="1">Multi-pass membrane protein</topology>
    </subcellularLocation>
</comment>
<dbReference type="InterPro" id="IPR013057">
    <property type="entry name" value="AA_transpt_TM"/>
</dbReference>
<feature type="transmembrane region" description="Helical" evidence="6">
    <location>
        <begin position="129"/>
        <end position="150"/>
    </location>
</feature>
<gene>
    <name evidence="8" type="ORF">PHLCEN_2v7757</name>
</gene>
<reference evidence="8 9" key="1">
    <citation type="submission" date="2018-02" db="EMBL/GenBank/DDBJ databases">
        <title>Genome sequence of the basidiomycete white-rot fungus Phlebia centrifuga.</title>
        <authorList>
            <person name="Granchi Z."/>
            <person name="Peng M."/>
            <person name="de Vries R.P."/>
            <person name="Hilden K."/>
            <person name="Makela M.R."/>
            <person name="Grigoriev I."/>
            <person name="Riley R."/>
        </authorList>
    </citation>
    <scope>NUCLEOTIDE SEQUENCE [LARGE SCALE GENOMIC DNA]</scope>
    <source>
        <strain evidence="8 9">FBCC195</strain>
    </source>
</reference>
<evidence type="ECO:0000256" key="4">
    <source>
        <dbReference type="ARBA" id="ARBA00022989"/>
    </source>
</evidence>
<dbReference type="GO" id="GO:0016020">
    <property type="term" value="C:membrane"/>
    <property type="evidence" value="ECO:0007669"/>
    <property type="project" value="UniProtKB-SubCell"/>
</dbReference>
<evidence type="ECO:0000256" key="6">
    <source>
        <dbReference type="SAM" id="Phobius"/>
    </source>
</evidence>
<dbReference type="GO" id="GO:0015179">
    <property type="term" value="F:L-amino acid transmembrane transporter activity"/>
    <property type="evidence" value="ECO:0007669"/>
    <property type="project" value="TreeGrafter"/>
</dbReference>
<dbReference type="EMBL" id="MLYV02000787">
    <property type="protein sequence ID" value="PSR77567.1"/>
    <property type="molecule type" value="Genomic_DNA"/>
</dbReference>
<comment type="caution">
    <text evidence="8">The sequence shown here is derived from an EMBL/GenBank/DDBJ whole genome shotgun (WGS) entry which is preliminary data.</text>
</comment>
<dbReference type="PANTHER" id="PTHR22950">
    <property type="entry name" value="AMINO ACID TRANSPORTER"/>
    <property type="match status" value="1"/>
</dbReference>
<sequence length="181" mass="19784">MKRPQDFHKALYALQIAATTLYLIVGVVVYAYTGENTVSPALGNTGPTLRRVAYGIALPTIIISGVVNGHVCAKLIFIRIFRRNGEHSKHMTTHSVIGWGTWITICVLIWTLGFIIACVIPFFNDLLGVVSAIFASWYTYGISMGAFVMITGMYSNIQAIVDGYRSGGFPSPFSCINRGLV</sequence>
<proteinExistence type="inferred from homology"/>
<feature type="domain" description="Amino acid transporter transmembrane" evidence="7">
    <location>
        <begin position="1"/>
        <end position="140"/>
    </location>
</feature>
<evidence type="ECO:0000259" key="7">
    <source>
        <dbReference type="Pfam" id="PF01490"/>
    </source>
</evidence>
<protein>
    <recommendedName>
        <fullName evidence="7">Amino acid transporter transmembrane domain-containing protein</fullName>
    </recommendedName>
</protein>
<dbReference type="OrthoDB" id="294730at2759"/>
<dbReference type="Proteomes" id="UP000186601">
    <property type="component" value="Unassembled WGS sequence"/>
</dbReference>
<evidence type="ECO:0000313" key="9">
    <source>
        <dbReference type="Proteomes" id="UP000186601"/>
    </source>
</evidence>
<comment type="similarity">
    <text evidence="2">Belongs to the amino acid/polyamine transporter 2 family.</text>
</comment>
<feature type="transmembrane region" description="Helical" evidence="6">
    <location>
        <begin position="99"/>
        <end position="123"/>
    </location>
</feature>
<name>A0A2R6NVF7_9APHY</name>
<evidence type="ECO:0000313" key="8">
    <source>
        <dbReference type="EMBL" id="PSR77567.1"/>
    </source>
</evidence>
<organism evidence="8 9">
    <name type="scientific">Hermanssonia centrifuga</name>
    <dbReference type="NCBI Taxonomy" id="98765"/>
    <lineage>
        <taxon>Eukaryota</taxon>
        <taxon>Fungi</taxon>
        <taxon>Dikarya</taxon>
        <taxon>Basidiomycota</taxon>
        <taxon>Agaricomycotina</taxon>
        <taxon>Agaricomycetes</taxon>
        <taxon>Polyporales</taxon>
        <taxon>Meruliaceae</taxon>
        <taxon>Hermanssonia</taxon>
    </lineage>
</organism>
<keyword evidence="9" id="KW-1185">Reference proteome</keyword>
<keyword evidence="4 6" id="KW-1133">Transmembrane helix</keyword>
<evidence type="ECO:0000256" key="3">
    <source>
        <dbReference type="ARBA" id="ARBA00022692"/>
    </source>
</evidence>
<keyword evidence="3 6" id="KW-0812">Transmembrane</keyword>
<dbReference type="AlphaFoldDB" id="A0A2R6NVF7"/>
<evidence type="ECO:0000256" key="2">
    <source>
        <dbReference type="ARBA" id="ARBA00008066"/>
    </source>
</evidence>
<dbReference type="STRING" id="98765.A0A2R6NVF7"/>
<feature type="transmembrane region" description="Helical" evidence="6">
    <location>
        <begin position="52"/>
        <end position="78"/>
    </location>
</feature>
<dbReference type="PANTHER" id="PTHR22950:SF479">
    <property type="entry name" value="AMINO ACID TRANSPORTER (EUROFUNG)-RELATED"/>
    <property type="match status" value="1"/>
</dbReference>
<keyword evidence="5 6" id="KW-0472">Membrane</keyword>
<feature type="transmembrane region" description="Helical" evidence="6">
    <location>
        <begin position="12"/>
        <end position="32"/>
    </location>
</feature>
<evidence type="ECO:0000256" key="5">
    <source>
        <dbReference type="ARBA" id="ARBA00023136"/>
    </source>
</evidence>
<accession>A0A2R6NVF7</accession>
<dbReference type="Pfam" id="PF01490">
    <property type="entry name" value="Aa_trans"/>
    <property type="match status" value="1"/>
</dbReference>
<evidence type="ECO:0000256" key="1">
    <source>
        <dbReference type="ARBA" id="ARBA00004141"/>
    </source>
</evidence>